<protein>
    <submittedName>
        <fullName evidence="1">1910_t:CDS:1</fullName>
    </submittedName>
</protein>
<gene>
    <name evidence="1" type="ORF">SCALOS_LOCUS2137</name>
</gene>
<evidence type="ECO:0000313" key="2">
    <source>
        <dbReference type="Proteomes" id="UP000789860"/>
    </source>
</evidence>
<feature type="non-terminal residue" evidence="1">
    <location>
        <position position="1"/>
    </location>
</feature>
<comment type="caution">
    <text evidence="1">The sequence shown here is derived from an EMBL/GenBank/DDBJ whole genome shotgun (WGS) entry which is preliminary data.</text>
</comment>
<organism evidence="1 2">
    <name type="scientific">Scutellospora calospora</name>
    <dbReference type="NCBI Taxonomy" id="85575"/>
    <lineage>
        <taxon>Eukaryota</taxon>
        <taxon>Fungi</taxon>
        <taxon>Fungi incertae sedis</taxon>
        <taxon>Mucoromycota</taxon>
        <taxon>Glomeromycotina</taxon>
        <taxon>Glomeromycetes</taxon>
        <taxon>Diversisporales</taxon>
        <taxon>Gigasporaceae</taxon>
        <taxon>Scutellospora</taxon>
    </lineage>
</organism>
<keyword evidence="2" id="KW-1185">Reference proteome</keyword>
<accession>A0ACA9KIJ8</accession>
<sequence length="107" mass="12556">ENDIYRNMKDTQKNQQYSPGEHKKKVLLEILFKLESASLGCEELDLPMFGEILLKKCEEITPEFTPDNIMLKDLKERAEKIKNCEPDPDYNIYLAGHICRRLVQEIN</sequence>
<proteinExistence type="predicted"/>
<reference evidence="1" key="1">
    <citation type="submission" date="2021-06" db="EMBL/GenBank/DDBJ databases">
        <authorList>
            <person name="Kallberg Y."/>
            <person name="Tangrot J."/>
            <person name="Rosling A."/>
        </authorList>
    </citation>
    <scope>NUCLEOTIDE SEQUENCE</scope>
    <source>
        <strain evidence="1">AU212A</strain>
    </source>
</reference>
<dbReference type="EMBL" id="CAJVPM010001778">
    <property type="protein sequence ID" value="CAG8473619.1"/>
    <property type="molecule type" value="Genomic_DNA"/>
</dbReference>
<evidence type="ECO:0000313" key="1">
    <source>
        <dbReference type="EMBL" id="CAG8473619.1"/>
    </source>
</evidence>
<name>A0ACA9KIJ8_9GLOM</name>
<dbReference type="Proteomes" id="UP000789860">
    <property type="component" value="Unassembled WGS sequence"/>
</dbReference>